<comment type="caution">
    <text evidence="4">The sequence shown here is derived from an EMBL/GenBank/DDBJ whole genome shotgun (WGS) entry which is preliminary data.</text>
</comment>
<evidence type="ECO:0000313" key="5">
    <source>
        <dbReference type="Proteomes" id="UP000243688"/>
    </source>
</evidence>
<evidence type="ECO:0000259" key="3">
    <source>
        <dbReference type="PROSITE" id="PS51172"/>
    </source>
</evidence>
<dbReference type="Pfam" id="PF07591">
    <property type="entry name" value="PT-HINT"/>
    <property type="match status" value="1"/>
</dbReference>
<evidence type="ECO:0000259" key="2">
    <source>
        <dbReference type="PROSITE" id="PS50164"/>
    </source>
</evidence>
<dbReference type="CDD" id="cd00081">
    <property type="entry name" value="Hint"/>
    <property type="match status" value="1"/>
</dbReference>
<dbReference type="InterPro" id="IPR008964">
    <property type="entry name" value="Invasin/intimin_cell_adhesion"/>
</dbReference>
<comment type="similarity">
    <text evidence="1">Belongs to the intimin/invasin family.</text>
</comment>
<accession>A0A2A6DXV5</accession>
<dbReference type="PROSITE" id="PS51172">
    <property type="entry name" value="CBM3"/>
    <property type="match status" value="2"/>
</dbReference>
<feature type="domain" description="CBM3" evidence="3">
    <location>
        <begin position="154"/>
        <end position="308"/>
    </location>
</feature>
<evidence type="ECO:0000256" key="1">
    <source>
        <dbReference type="ARBA" id="ARBA00010116"/>
    </source>
</evidence>
<dbReference type="InterPro" id="IPR003587">
    <property type="entry name" value="Hint_dom_N"/>
</dbReference>
<reference evidence="4 5" key="1">
    <citation type="submission" date="2016-12" db="EMBL/GenBank/DDBJ databases">
        <title>Candidatus Reconcilibacillus cellulovorans genome.</title>
        <authorList>
            <person name="Kolinko S."/>
            <person name="Wu Y.-W."/>
            <person name="Tachea F."/>
            <person name="Denzel E."/>
            <person name="Hiras J."/>
            <person name="Baecker N."/>
            <person name="Chan L.J."/>
            <person name="Eichorst S.A."/>
            <person name="Frey D."/>
            <person name="Adams P.D."/>
            <person name="Pray T."/>
            <person name="Tanjore D."/>
            <person name="Petzold C.J."/>
            <person name="Gladden J.M."/>
            <person name="Simmons B.A."/>
            <person name="Singer S.W."/>
        </authorList>
    </citation>
    <scope>NUCLEOTIDE SEQUENCE [LARGE SCALE GENOMIC DNA]</scope>
    <source>
        <strain evidence="4">JTherm</strain>
    </source>
</reference>
<dbReference type="GO" id="GO:0005975">
    <property type="term" value="P:carbohydrate metabolic process"/>
    <property type="evidence" value="ECO:0007669"/>
    <property type="project" value="InterPro"/>
</dbReference>
<dbReference type="Gene3D" id="2.60.40.10">
    <property type="entry name" value="Immunoglobulins"/>
    <property type="match status" value="2"/>
</dbReference>
<evidence type="ECO:0000313" key="4">
    <source>
        <dbReference type="EMBL" id="PDO09406.1"/>
    </source>
</evidence>
<dbReference type="InterPro" id="IPR036844">
    <property type="entry name" value="Hint_dom_sf"/>
</dbReference>
<dbReference type="InterPro" id="IPR003344">
    <property type="entry name" value="Big_1_dom"/>
</dbReference>
<dbReference type="Gene3D" id="2.60.120.260">
    <property type="entry name" value="Galactose-binding domain-like"/>
    <property type="match status" value="1"/>
</dbReference>
<protein>
    <recommendedName>
        <fullName evidence="6">CBM3 domain-containing protein</fullName>
    </recommendedName>
</protein>
<dbReference type="SUPFAM" id="SSF51294">
    <property type="entry name" value="Hedgehog/intein (Hint) domain"/>
    <property type="match status" value="1"/>
</dbReference>
<sequence>MFEVYYRSADSDPLDNQIKANLMIKNNSNETVPLEEFTLRYWFTKEDEREQVFHCDWAQVGCSNVVGTFGVTQAVYADSYLEIAFTSGAGSLAPGESSNEILIRVNKADWSAYNETNDYSYNSPQSGYFAWENITLYRNGELVWGTEPPALTDLVDNLIVEYRAGDTDAGNNQIKPHLNIKNIGTTVIPLQEVTVRYWFTKEGNAPQQFHCDWARLGCSNITGKFVDGSVSGSDDKISYLEIGFTSGAGMLARGGQTGEIQLRFNKTDWSNYDESDDPSFDGKTTVFKPWDKITVYRNGKLISGKEPKAENAPVFLTLTADTYVIIPDGVDQANVQVFVRDQHDQPSSNVVVALQTPSSARIPAQVTTNAEGIASFSVTSLTPQVIPILATTSNGISAEISIVAVLPNKPNIQILSPSSASQVFTKEESVTLSGIVNTNIEVQSVSYVTSDGRTGFAEGTTNWSIQELRLSQPETVITVTVTDVLNQQHSDSVTILRDREAPQIFLSGMNAASTWTTLNDIISLSGTAYDNYKLKSISYETTIDDEIQKGYAIGSSSWLIPDVPLQPGENTIVVTATDAAGNSVSQTVRVIYNPYLSFKGPLQVNHNYVFVDEPKQIQFRIPVQKSEQYPLDVIQLVGVAEDGTESTLTALRDDGNVAQGDDIAADGIYSGTVTFHENKPGVYTIKAVAETPAGIVQSDLYSLHVLTRTSNEEISLFLKLNEDLEVKYRQYMDENPESASAWILEWLNTLPQIQEAGLSSHGGSIWYVDRNGFMGGILTGSSGTKGSAEISSEQQMTATAQTAELNTQRITSSNVLIVSPFAGSSLSPVAYDALAEAFQANQNYSVNRLKDAAVTVDIFKTLSNYGVIVLDTHGEQLGSGGKETLVFLTGEKATAANLRDYEADLKQHRLFVVNGYYAITPEFIAYYNQSLPNSLIFNGSCLSLVEDSFADTFLSLGAKAYIGYAGYIKTSEDQGLVAALFEHLLNGQKTTGQAFALIQNANLPGKELLRLHGASNLLIKSELINTSFEEGHLVGWMAEGDVRVIPRLGPLEPPHGNYMVIISTGLGSIDSSNSSIEQFITFPEGAKTLTFMYNIVSEEPLEWIGSRYDDKFEVTFTTEDGRSFVLARESVNTSTWEPVSGINFAGGDNTAYMTGWKKVHYDVTGLTGSGRIKFAFRVWDVGDSEYDTAVLIDDIRISFVDAENEQDRDKDGIPDELEIQGIPIGYNGVFHSVVTTDPTQYDTDGDGLPDGLELLYLQHYNYNGGFYEVIDHPNSSTTSIFARDIYAELNQIIDLDNDDIQTGINNIIQAEQYKNDLQVYLTKISQYINDVKPEDRQVFLIFLEEINYFIDILQSVIGDTAEGILASNDSYAINWLLNSNIGLLQGEENWKVPNPLDTYKSVEITPDPSIRHRDHPMMPDTERKYREQFKNLTADQLSELYLKRLSEAYISPYEGYEFCCMNGKAFSRLEMLYEDYWKVYDLNQGRDEKSRWYLKVISIEALDLRNTLCSYVPDSDIEFPDGECGENGYATYLDTYDKYFFFTHHREDGTSAQYSVENDLGVIPTNSFAAGTKVLTDRGFVAIEDIRRGDKVLAKDELTGRKAYKTVIDLFKHRTDELVTIRVVDESISATGDHPFWVVGKGWVEAKDLQVGDRLITHDGRLLPVTGVSSTPTDEFVYNVLVDEYYTFFVGDAGIWTHNAGYRDRIHYVYRLRDRETNEVRYVGRTVNPTQREAAHDRQGSKTQGLRFELVRDEGFTYEAARGVEQMEMDLHRPTEEEIKSGKRKPFLNVIQGISIRNKNRDTYLRLARAYYVFEKNNYRK</sequence>
<name>A0A2A6DXV5_9BACL</name>
<dbReference type="InterPro" id="IPR006141">
    <property type="entry name" value="Intein_N"/>
</dbReference>
<proteinExistence type="inferred from homology"/>
<evidence type="ECO:0008006" key="6">
    <source>
        <dbReference type="Google" id="ProtNLM"/>
    </source>
</evidence>
<dbReference type="SMART" id="SM00306">
    <property type="entry name" value="HintN"/>
    <property type="match status" value="1"/>
</dbReference>
<gene>
    <name evidence="4" type="ORF">BLM47_12785</name>
</gene>
<dbReference type="SMART" id="SM01067">
    <property type="entry name" value="CBM_3"/>
    <property type="match status" value="2"/>
</dbReference>
<dbReference type="GO" id="GO:0016539">
    <property type="term" value="P:intein-mediated protein splicing"/>
    <property type="evidence" value="ECO:0007669"/>
    <property type="project" value="InterPro"/>
</dbReference>
<dbReference type="InterPro" id="IPR036966">
    <property type="entry name" value="CBM3_sf"/>
</dbReference>
<dbReference type="Gene3D" id="2.60.40.710">
    <property type="entry name" value="Endoglucanase-like"/>
    <property type="match status" value="2"/>
</dbReference>
<dbReference type="Proteomes" id="UP000243688">
    <property type="component" value="Unassembled WGS sequence"/>
</dbReference>
<organism evidence="4 5">
    <name type="scientific">Candidatus Reconcilbacillus cellulovorans</name>
    <dbReference type="NCBI Taxonomy" id="1906605"/>
    <lineage>
        <taxon>Bacteria</taxon>
        <taxon>Bacillati</taxon>
        <taxon>Bacillota</taxon>
        <taxon>Bacilli</taxon>
        <taxon>Bacillales</taxon>
        <taxon>Paenibacillaceae</taxon>
        <taxon>Candidatus Reconcilbacillus</taxon>
    </lineage>
</organism>
<dbReference type="InterPro" id="IPR001956">
    <property type="entry name" value="CBM3"/>
</dbReference>
<dbReference type="Gene3D" id="2.170.16.10">
    <property type="entry name" value="Hedgehog/Intein (Hint) domain"/>
    <property type="match status" value="1"/>
</dbReference>
<feature type="domain" description="CBM3" evidence="3">
    <location>
        <begin position="1"/>
        <end position="149"/>
    </location>
</feature>
<dbReference type="SMART" id="SM00634">
    <property type="entry name" value="BID_1"/>
    <property type="match status" value="1"/>
</dbReference>
<dbReference type="GO" id="GO:0030248">
    <property type="term" value="F:cellulose binding"/>
    <property type="evidence" value="ECO:0007669"/>
    <property type="project" value="InterPro"/>
</dbReference>
<dbReference type="Pfam" id="PF02369">
    <property type="entry name" value="Big_1"/>
    <property type="match status" value="1"/>
</dbReference>
<dbReference type="SUPFAM" id="SSF49384">
    <property type="entry name" value="Carbohydrate-binding domain"/>
    <property type="match status" value="2"/>
</dbReference>
<dbReference type="SUPFAM" id="SSF49373">
    <property type="entry name" value="Invasin/intimin cell-adhesion fragments"/>
    <property type="match status" value="1"/>
</dbReference>
<dbReference type="PROSITE" id="PS50164">
    <property type="entry name" value="GIY_YIG"/>
    <property type="match status" value="1"/>
</dbReference>
<feature type="domain" description="GIY-YIG" evidence="2">
    <location>
        <begin position="1705"/>
        <end position="1778"/>
    </location>
</feature>
<dbReference type="InterPro" id="IPR008965">
    <property type="entry name" value="CBM2/CBM3_carb-bd_dom_sf"/>
</dbReference>
<dbReference type="EMBL" id="MOXJ01000041">
    <property type="protein sequence ID" value="PDO09406.1"/>
    <property type="molecule type" value="Genomic_DNA"/>
</dbReference>
<dbReference type="InterPro" id="IPR000305">
    <property type="entry name" value="GIY-YIG_endonuc"/>
</dbReference>
<dbReference type="InterPro" id="IPR013783">
    <property type="entry name" value="Ig-like_fold"/>
</dbReference>
<dbReference type="PROSITE" id="PS50817">
    <property type="entry name" value="INTEIN_N_TER"/>
    <property type="match status" value="1"/>
</dbReference>
<dbReference type="Pfam" id="PF00942">
    <property type="entry name" value="CBM_3"/>
    <property type="match status" value="2"/>
</dbReference>